<evidence type="ECO:0000313" key="7">
    <source>
        <dbReference type="Proteomes" id="UP000042527"/>
    </source>
</evidence>
<comment type="catalytic activity">
    <reaction evidence="4">
        <text>apo-[citrate lyase ACP] + 2'-(5''-triphospho-alpha-D-ribosyl)-3'-dephospho-CoA = holo-[citrate lyase ACP] + diphosphate</text>
        <dbReference type="Rhea" id="RHEA:16333"/>
        <dbReference type="Rhea" id="RHEA-COMP:10157"/>
        <dbReference type="Rhea" id="RHEA-COMP:10158"/>
        <dbReference type="ChEBI" id="CHEBI:29999"/>
        <dbReference type="ChEBI" id="CHEBI:33019"/>
        <dbReference type="ChEBI" id="CHEBI:61378"/>
        <dbReference type="ChEBI" id="CHEBI:82683"/>
        <dbReference type="EC" id="2.7.7.61"/>
    </reaction>
</comment>
<dbReference type="NCBIfam" id="TIGR03124">
    <property type="entry name" value="citrate_citX"/>
    <property type="match status" value="1"/>
</dbReference>
<dbReference type="Proteomes" id="UP000323594">
    <property type="component" value="Chromosome"/>
</dbReference>
<evidence type="ECO:0000256" key="3">
    <source>
        <dbReference type="ARBA" id="ARBA00022695"/>
    </source>
</evidence>
<keyword evidence="2 5" id="KW-0808">Transferase</keyword>
<dbReference type="GeneID" id="57753616"/>
<dbReference type="GO" id="GO:0051191">
    <property type="term" value="P:prosthetic group biosynthetic process"/>
    <property type="evidence" value="ECO:0007669"/>
    <property type="project" value="InterPro"/>
</dbReference>
<dbReference type="Proteomes" id="UP000042527">
    <property type="component" value="Unassembled WGS sequence"/>
</dbReference>
<dbReference type="EMBL" id="CP042817">
    <property type="protein sequence ID" value="QEJ97793.1"/>
    <property type="molecule type" value="Genomic_DNA"/>
</dbReference>
<evidence type="ECO:0000313" key="8">
    <source>
        <dbReference type="Proteomes" id="UP000323594"/>
    </source>
</evidence>
<dbReference type="EC" id="2.7.7.61" evidence="1"/>
<dbReference type="InterPro" id="IPR005551">
    <property type="entry name" value="CitX"/>
</dbReference>
<evidence type="ECO:0000256" key="4">
    <source>
        <dbReference type="ARBA" id="ARBA00048574"/>
    </source>
</evidence>
<gene>
    <name evidence="5" type="primary">citX</name>
    <name evidence="6" type="ORF">FUT82_07150</name>
    <name evidence="5" type="ORF">TPHV1_10012</name>
</gene>
<proteinExistence type="predicted"/>
<keyword evidence="7" id="KW-1185">Reference proteome</keyword>
<dbReference type="GO" id="GO:0016829">
    <property type="term" value="F:lyase activity"/>
    <property type="evidence" value="ECO:0007669"/>
    <property type="project" value="UniProtKB-KW"/>
</dbReference>
<dbReference type="RefSeq" id="WP_024752475.1">
    <property type="nucleotide sequence ID" value="NZ_CDNC01000001.1"/>
</dbReference>
<dbReference type="EMBL" id="CDNC01000001">
    <property type="protein sequence ID" value="CEM60344.1"/>
    <property type="molecule type" value="Genomic_DNA"/>
</dbReference>
<name>A0A0B7GP49_TREPH</name>
<sequence length="179" mass="21107">MYYDSDTEKRMLTILKAREERSSFQKELINRYHQSLISYTLNIPGKIKRSTEIDMFFYVGWEKILSLLTTENILHLSVKDKPTGLEGFVVSSENAEQLKRRMIQLEESIPPFRLLDIDVFDKDFTQISRRECKLPPRRCLLCSQEAALCCKMQTHNSFELSAYCQKLIHEFLSERRAQS</sequence>
<organism evidence="5 7">
    <name type="scientific">Treponema phagedenis</name>
    <dbReference type="NCBI Taxonomy" id="162"/>
    <lineage>
        <taxon>Bacteria</taxon>
        <taxon>Pseudomonadati</taxon>
        <taxon>Spirochaetota</taxon>
        <taxon>Spirochaetia</taxon>
        <taxon>Spirochaetales</taxon>
        <taxon>Treponemataceae</taxon>
        <taxon>Treponema</taxon>
    </lineage>
</organism>
<evidence type="ECO:0000256" key="1">
    <source>
        <dbReference type="ARBA" id="ARBA00012524"/>
    </source>
</evidence>
<dbReference type="Pfam" id="PF03802">
    <property type="entry name" value="CitX"/>
    <property type="match status" value="1"/>
</dbReference>
<dbReference type="GO" id="GO:0050519">
    <property type="term" value="F:holo-citrate lyase synthase activity"/>
    <property type="evidence" value="ECO:0007669"/>
    <property type="project" value="UniProtKB-EC"/>
</dbReference>
<reference evidence="7" key="1">
    <citation type="submission" date="2015-01" db="EMBL/GenBank/DDBJ databases">
        <authorList>
            <person name="Manzoor Shahid"/>
            <person name="Zubair Saima"/>
        </authorList>
    </citation>
    <scope>NUCLEOTIDE SEQUENCE [LARGE SCALE GENOMIC DNA]</scope>
    <source>
        <strain evidence="7">V1</strain>
    </source>
</reference>
<keyword evidence="6" id="KW-0456">Lyase</keyword>
<evidence type="ECO:0000313" key="6">
    <source>
        <dbReference type="EMBL" id="QEJ97793.1"/>
    </source>
</evidence>
<reference evidence="6 8" key="3">
    <citation type="submission" date="2019-08" db="EMBL/GenBank/DDBJ databases">
        <authorList>
            <person name="Kuhnert P."/>
        </authorList>
    </citation>
    <scope>NUCLEOTIDE SEQUENCE [LARGE SCALE GENOMIC DNA]</scope>
    <source>
        <strain evidence="6 8">B36.5</strain>
    </source>
</reference>
<dbReference type="AlphaFoldDB" id="A0A0B7GP49"/>
<evidence type="ECO:0000256" key="2">
    <source>
        <dbReference type="ARBA" id="ARBA00022679"/>
    </source>
</evidence>
<dbReference type="OrthoDB" id="3196716at2"/>
<reference evidence="5" key="2">
    <citation type="submission" date="2015-01" db="EMBL/GenBank/DDBJ databases">
        <authorList>
            <person name="Xiang T."/>
            <person name="Song Y."/>
            <person name="Huang L."/>
            <person name="Wang B."/>
            <person name="Wu P."/>
        </authorList>
    </citation>
    <scope>NUCLEOTIDE SEQUENCE [LARGE SCALE GENOMIC DNA]</scope>
    <source>
        <strain evidence="5">V1</strain>
    </source>
</reference>
<accession>A0A0B7GP49</accession>
<evidence type="ECO:0000313" key="5">
    <source>
        <dbReference type="EMBL" id="CEM60344.1"/>
    </source>
</evidence>
<protein>
    <recommendedName>
        <fullName evidence="1">citrate lyase holo-[acyl-carrier protein] synthase</fullName>
        <ecNumber evidence="1">2.7.7.61</ecNumber>
    </recommendedName>
</protein>
<keyword evidence="3 5" id="KW-0548">Nucleotidyltransferase</keyword>